<accession>A0A5S9BZI2</accession>
<evidence type="ECO:0000313" key="2">
    <source>
        <dbReference type="Proteomes" id="UP000424080"/>
    </source>
</evidence>
<reference evidence="1 2" key="1">
    <citation type="journal article" date="2019" name="Arch. Virol.">
        <title>A novel jumbo Tenacibaculum maritimum lytic phage with head-fiber-like appendages.</title>
        <authorList>
            <person name="Kawato Y."/>
            <person name="Istiqomah I."/>
            <person name="Gaafar A.Y."/>
            <person name="Hanaoka M."/>
            <person name="Ishimaru K."/>
            <person name="Yasuike M."/>
            <person name="Nishiki I."/>
            <person name="Nakamura Y."/>
            <person name="Fujiwara A."/>
            <person name="Nakai T."/>
        </authorList>
    </citation>
    <scope>NUCLEOTIDE SEQUENCE [LARGE SCALE GENOMIC DNA]</scope>
    <source>
        <strain evidence="1 2">PTm5</strain>
    </source>
</reference>
<evidence type="ECO:0000313" key="1">
    <source>
        <dbReference type="EMBL" id="BBI90981.1"/>
    </source>
</evidence>
<dbReference type="Proteomes" id="UP000424080">
    <property type="component" value="Segment"/>
</dbReference>
<sequence length="171" mass="20040">MFKWNQEADTFALIIDTTTDVSKDYNYMCSALTSQINYNESQVEIDEQEEFIDYEDSENYYHFKDIIKEVEIEHSKFSYSQPITNNKNQSDYLTSVAIFFTQAPSKYDIEVIIQSLRKFIDHPTVKVLGLRVASLKETGFIEPFYDLVLQEYDVDSSMLSTTHAKYLNELQ</sequence>
<name>A0A5S9BZI2_9CAUD</name>
<dbReference type="EMBL" id="AP019525">
    <property type="protein sequence ID" value="BBI90981.1"/>
    <property type="molecule type" value="Genomic_DNA"/>
</dbReference>
<proteinExistence type="predicted"/>
<protein>
    <submittedName>
        <fullName evidence="1">Uncharacterized protein</fullName>
    </submittedName>
</protein>
<organism evidence="1 2">
    <name type="scientific">Tenacibaculum phage PTm5</name>
    <dbReference type="NCBI Taxonomy" id="2547426"/>
    <lineage>
        <taxon>Viruses</taxon>
        <taxon>Duplodnaviria</taxon>
        <taxon>Heunggongvirae</taxon>
        <taxon>Uroviricota</taxon>
        <taxon>Caudoviricetes</taxon>
        <taxon>Shirahamavirus</taxon>
        <taxon>Shirahamavirus PTm1</taxon>
    </lineage>
</organism>